<evidence type="ECO:0000313" key="3">
    <source>
        <dbReference type="Proteomes" id="UP000434957"/>
    </source>
</evidence>
<protein>
    <submittedName>
        <fullName evidence="2">Uncharacterized protein</fullName>
    </submittedName>
</protein>
<evidence type="ECO:0000313" key="2">
    <source>
        <dbReference type="EMBL" id="KAE9276457.1"/>
    </source>
</evidence>
<reference evidence="2 3" key="1">
    <citation type="submission" date="2018-08" db="EMBL/GenBank/DDBJ databases">
        <title>Genomic investigation of the strawberry pathogen Phytophthora fragariae indicates pathogenicity is determined by transcriptional variation in three key races.</title>
        <authorList>
            <person name="Adams T.M."/>
            <person name="Armitage A.D."/>
            <person name="Sobczyk M.K."/>
            <person name="Bates H.J."/>
            <person name="Dunwell J.M."/>
            <person name="Nellist C.F."/>
            <person name="Harrison R.J."/>
        </authorList>
    </citation>
    <scope>NUCLEOTIDE SEQUENCE [LARGE SCALE GENOMIC DNA]</scope>
    <source>
        <strain evidence="2 3">SCRP333</strain>
    </source>
</reference>
<evidence type="ECO:0000256" key="1">
    <source>
        <dbReference type="SAM" id="Phobius"/>
    </source>
</evidence>
<keyword evidence="1" id="KW-1133">Transmembrane helix</keyword>
<sequence>MQSIIRPVNTSSFNALNNSSIVALVHFVLVVAGVADCPACVDEEMLFRPLAL</sequence>
<keyword evidence="1" id="KW-0812">Transmembrane</keyword>
<keyword evidence="3" id="KW-1185">Reference proteome</keyword>
<organism evidence="2 3">
    <name type="scientific">Phytophthora rubi</name>
    <dbReference type="NCBI Taxonomy" id="129364"/>
    <lineage>
        <taxon>Eukaryota</taxon>
        <taxon>Sar</taxon>
        <taxon>Stramenopiles</taxon>
        <taxon>Oomycota</taxon>
        <taxon>Peronosporomycetes</taxon>
        <taxon>Peronosporales</taxon>
        <taxon>Peronosporaceae</taxon>
        <taxon>Phytophthora</taxon>
    </lineage>
</organism>
<keyword evidence="1" id="KW-0472">Membrane</keyword>
<dbReference type="EMBL" id="QXFT01004684">
    <property type="protein sequence ID" value="KAE9276457.1"/>
    <property type="molecule type" value="Genomic_DNA"/>
</dbReference>
<gene>
    <name evidence="2" type="ORF">PR003_g29059</name>
</gene>
<dbReference type="AlphaFoldDB" id="A0A6A4BMZ7"/>
<name>A0A6A4BMZ7_9STRA</name>
<comment type="caution">
    <text evidence="2">The sequence shown here is derived from an EMBL/GenBank/DDBJ whole genome shotgun (WGS) entry which is preliminary data.</text>
</comment>
<accession>A0A6A4BMZ7</accession>
<proteinExistence type="predicted"/>
<feature type="transmembrane region" description="Helical" evidence="1">
    <location>
        <begin position="20"/>
        <end position="41"/>
    </location>
</feature>
<dbReference type="Proteomes" id="UP000434957">
    <property type="component" value="Unassembled WGS sequence"/>
</dbReference>